<evidence type="ECO:0000256" key="1">
    <source>
        <dbReference type="SAM" id="MobiDB-lite"/>
    </source>
</evidence>
<feature type="non-terminal residue" evidence="2">
    <location>
        <position position="1"/>
    </location>
</feature>
<feature type="region of interest" description="Disordered" evidence="1">
    <location>
        <begin position="1"/>
        <end position="27"/>
    </location>
</feature>
<feature type="compositionally biased region" description="Polar residues" evidence="1">
    <location>
        <begin position="1"/>
        <end position="12"/>
    </location>
</feature>
<proteinExistence type="predicted"/>
<dbReference type="AlphaFoldDB" id="A0A382ECQ8"/>
<sequence>VHHFHTGTQCARSASLRDGGSTLGDRTAGQYDRYYSARIHAVSKEVV</sequence>
<gene>
    <name evidence="2" type="ORF">METZ01_LOCUS200607</name>
</gene>
<evidence type="ECO:0000313" key="2">
    <source>
        <dbReference type="EMBL" id="SVB47753.1"/>
    </source>
</evidence>
<accession>A0A382ECQ8</accession>
<feature type="non-terminal residue" evidence="2">
    <location>
        <position position="47"/>
    </location>
</feature>
<reference evidence="2" key="1">
    <citation type="submission" date="2018-05" db="EMBL/GenBank/DDBJ databases">
        <authorList>
            <person name="Lanie J.A."/>
            <person name="Ng W.-L."/>
            <person name="Kazmierczak K.M."/>
            <person name="Andrzejewski T.M."/>
            <person name="Davidsen T.M."/>
            <person name="Wayne K.J."/>
            <person name="Tettelin H."/>
            <person name="Glass J.I."/>
            <person name="Rusch D."/>
            <person name="Podicherti R."/>
            <person name="Tsui H.-C.T."/>
            <person name="Winkler M.E."/>
        </authorList>
    </citation>
    <scope>NUCLEOTIDE SEQUENCE</scope>
</reference>
<protein>
    <submittedName>
        <fullName evidence="2">Uncharacterized protein</fullName>
    </submittedName>
</protein>
<name>A0A382ECQ8_9ZZZZ</name>
<organism evidence="2">
    <name type="scientific">marine metagenome</name>
    <dbReference type="NCBI Taxonomy" id="408172"/>
    <lineage>
        <taxon>unclassified sequences</taxon>
        <taxon>metagenomes</taxon>
        <taxon>ecological metagenomes</taxon>
    </lineage>
</organism>
<dbReference type="EMBL" id="UINC01043559">
    <property type="protein sequence ID" value="SVB47753.1"/>
    <property type="molecule type" value="Genomic_DNA"/>
</dbReference>